<accession>A0A388LBI6</accession>
<evidence type="ECO:0000256" key="3">
    <source>
        <dbReference type="ARBA" id="ARBA00022692"/>
    </source>
</evidence>
<dbReference type="GO" id="GO:0016485">
    <property type="term" value="P:protein processing"/>
    <property type="evidence" value="ECO:0007669"/>
    <property type="project" value="InterPro"/>
</dbReference>
<proteinExistence type="inferred from homology"/>
<dbReference type="GO" id="GO:0007219">
    <property type="term" value="P:Notch signaling pathway"/>
    <property type="evidence" value="ECO:0007669"/>
    <property type="project" value="UniProtKB-KW"/>
</dbReference>
<sequence length="128" mass="13900">MSGIQGWDRSRSVAIRKAEVQLDAVAARQSKPRLSVIDRMQIGLASGLGHGSAHAAFFFLSLLTPALGPATYYVDSCPQMPFFLVADFGKFCIWRLRLGDESGTFVCNLFIGVLRKGGVGKNRPLHCG</sequence>
<comment type="subcellular location">
    <subcellularLocation>
        <location evidence="1">Membrane</location>
        <topology evidence="1">Multi-pass membrane protein</topology>
    </subcellularLocation>
</comment>
<keyword evidence="6" id="KW-0472">Membrane</keyword>
<gene>
    <name evidence="7" type="ORF">CBR_g29804</name>
</gene>
<keyword evidence="3" id="KW-0812">Transmembrane</keyword>
<dbReference type="InterPro" id="IPR009294">
    <property type="entry name" value="Aph-1"/>
</dbReference>
<evidence type="ECO:0000256" key="4">
    <source>
        <dbReference type="ARBA" id="ARBA00022976"/>
    </source>
</evidence>
<evidence type="ECO:0000256" key="2">
    <source>
        <dbReference type="ARBA" id="ARBA00005577"/>
    </source>
</evidence>
<keyword evidence="4" id="KW-0914">Notch signaling pathway</keyword>
<dbReference type="EMBL" id="BFEA01000324">
    <property type="protein sequence ID" value="GBG79656.1"/>
    <property type="molecule type" value="Genomic_DNA"/>
</dbReference>
<dbReference type="GO" id="GO:0016020">
    <property type="term" value="C:membrane"/>
    <property type="evidence" value="ECO:0007669"/>
    <property type="project" value="UniProtKB-SubCell"/>
</dbReference>
<dbReference type="OrthoDB" id="6507463at2759"/>
<evidence type="ECO:0000256" key="1">
    <source>
        <dbReference type="ARBA" id="ARBA00004141"/>
    </source>
</evidence>
<organism evidence="7 8">
    <name type="scientific">Chara braunii</name>
    <name type="common">Braun's stonewort</name>
    <dbReference type="NCBI Taxonomy" id="69332"/>
    <lineage>
        <taxon>Eukaryota</taxon>
        <taxon>Viridiplantae</taxon>
        <taxon>Streptophyta</taxon>
        <taxon>Charophyceae</taxon>
        <taxon>Charales</taxon>
        <taxon>Characeae</taxon>
        <taxon>Chara</taxon>
    </lineage>
</organism>
<evidence type="ECO:0000313" key="8">
    <source>
        <dbReference type="Proteomes" id="UP000265515"/>
    </source>
</evidence>
<dbReference type="PANTHER" id="PTHR12889">
    <property type="entry name" value="GAMMA-SECRETASE SUBUNIT APH-1"/>
    <property type="match status" value="1"/>
</dbReference>
<dbReference type="Pfam" id="PF06105">
    <property type="entry name" value="Aph-1"/>
    <property type="match status" value="1"/>
</dbReference>
<keyword evidence="5" id="KW-1133">Transmembrane helix</keyword>
<dbReference type="Gramene" id="GBG79656">
    <property type="protein sequence ID" value="GBG79656"/>
    <property type="gene ID" value="CBR_g29804"/>
</dbReference>
<evidence type="ECO:0000256" key="5">
    <source>
        <dbReference type="ARBA" id="ARBA00022989"/>
    </source>
</evidence>
<protein>
    <submittedName>
        <fullName evidence="7">Uncharacterized protein</fullName>
    </submittedName>
</protein>
<dbReference type="AlphaFoldDB" id="A0A388LBI6"/>
<comment type="similarity">
    <text evidence="2">Belongs to the APH-1 family.</text>
</comment>
<evidence type="ECO:0000256" key="6">
    <source>
        <dbReference type="ARBA" id="ARBA00023136"/>
    </source>
</evidence>
<evidence type="ECO:0000313" key="7">
    <source>
        <dbReference type="EMBL" id="GBG79656.1"/>
    </source>
</evidence>
<keyword evidence="8" id="KW-1185">Reference proteome</keyword>
<reference evidence="7 8" key="1">
    <citation type="journal article" date="2018" name="Cell">
        <title>The Chara Genome: Secondary Complexity and Implications for Plant Terrestrialization.</title>
        <authorList>
            <person name="Nishiyama T."/>
            <person name="Sakayama H."/>
            <person name="Vries J.D."/>
            <person name="Buschmann H."/>
            <person name="Saint-Marcoux D."/>
            <person name="Ullrich K.K."/>
            <person name="Haas F.B."/>
            <person name="Vanderstraeten L."/>
            <person name="Becker D."/>
            <person name="Lang D."/>
            <person name="Vosolsobe S."/>
            <person name="Rombauts S."/>
            <person name="Wilhelmsson P.K.I."/>
            <person name="Janitza P."/>
            <person name="Kern R."/>
            <person name="Heyl A."/>
            <person name="Rumpler F."/>
            <person name="Villalobos L.I.A.C."/>
            <person name="Clay J.M."/>
            <person name="Skokan R."/>
            <person name="Toyoda A."/>
            <person name="Suzuki Y."/>
            <person name="Kagoshima H."/>
            <person name="Schijlen E."/>
            <person name="Tajeshwar N."/>
            <person name="Catarino B."/>
            <person name="Hetherington A.J."/>
            <person name="Saltykova A."/>
            <person name="Bonnot C."/>
            <person name="Breuninger H."/>
            <person name="Symeonidi A."/>
            <person name="Radhakrishnan G.V."/>
            <person name="Van Nieuwerburgh F."/>
            <person name="Deforce D."/>
            <person name="Chang C."/>
            <person name="Karol K.G."/>
            <person name="Hedrich R."/>
            <person name="Ulvskov P."/>
            <person name="Glockner G."/>
            <person name="Delwiche C.F."/>
            <person name="Petrasek J."/>
            <person name="Van de Peer Y."/>
            <person name="Friml J."/>
            <person name="Beilby M."/>
            <person name="Dolan L."/>
            <person name="Kohara Y."/>
            <person name="Sugano S."/>
            <person name="Fujiyama A."/>
            <person name="Delaux P.-M."/>
            <person name="Quint M."/>
            <person name="TheiBen G."/>
            <person name="Hagemann M."/>
            <person name="Harholt J."/>
            <person name="Dunand C."/>
            <person name="Zachgo S."/>
            <person name="Langdale J."/>
            <person name="Maumus F."/>
            <person name="Straeten D.V.D."/>
            <person name="Gould S.B."/>
            <person name="Rensing S.A."/>
        </authorList>
    </citation>
    <scope>NUCLEOTIDE SEQUENCE [LARGE SCALE GENOMIC DNA]</scope>
    <source>
        <strain evidence="7 8">S276</strain>
    </source>
</reference>
<comment type="caution">
    <text evidence="7">The sequence shown here is derived from an EMBL/GenBank/DDBJ whole genome shotgun (WGS) entry which is preliminary data.</text>
</comment>
<name>A0A388LBI6_CHABU</name>
<dbReference type="STRING" id="69332.A0A388LBI6"/>
<dbReference type="Proteomes" id="UP000265515">
    <property type="component" value="Unassembled WGS sequence"/>
</dbReference>